<sequence length="294" mass="34733">MDQKFIFNKYKISDGVFLEIYDLEIEELEYKTKNGYGDEDWTLRIDHCLNGRMEADFFKHKYSFIEAGEFAINSSKYHLISSAFPGGRYRGLSIIFHEDKMNKFNREMLSYIGVDLFNFNKCISPNKPWYTRRVSGKIEDIFTLLYIESRLETPHYIWLKIVELLYFLKLNEVEIETDFDYFSGAYIDMMKKNVNKALKSDEVVKLKELIKSTGLNTTIFYKLFYLIYGSTPANYFREYYLNLASTKLATTDKSIQSIAMEAGYNNASKFSSAFKKIYKVSPREYRKKNLILEH</sequence>
<organism evidence="5 6">
    <name type="scientific">Peptoniphilus indolicus</name>
    <dbReference type="NCBI Taxonomy" id="33030"/>
    <lineage>
        <taxon>Bacteria</taxon>
        <taxon>Bacillati</taxon>
        <taxon>Bacillota</taxon>
        <taxon>Tissierellia</taxon>
        <taxon>Tissierellales</taxon>
        <taxon>Peptoniphilaceae</taxon>
        <taxon>Peptoniphilus</taxon>
    </lineage>
</organism>
<keyword evidence="2" id="KW-0238">DNA-binding</keyword>
<dbReference type="SUPFAM" id="SSF46689">
    <property type="entry name" value="Homeodomain-like"/>
    <property type="match status" value="1"/>
</dbReference>
<dbReference type="Pfam" id="PF12833">
    <property type="entry name" value="HTH_18"/>
    <property type="match status" value="1"/>
</dbReference>
<dbReference type="PRINTS" id="PR00032">
    <property type="entry name" value="HTHARAC"/>
</dbReference>
<name>A0A379DDL9_9FIRM</name>
<evidence type="ECO:0000256" key="3">
    <source>
        <dbReference type="ARBA" id="ARBA00023163"/>
    </source>
</evidence>
<evidence type="ECO:0000256" key="1">
    <source>
        <dbReference type="ARBA" id="ARBA00023015"/>
    </source>
</evidence>
<dbReference type="SMART" id="SM00342">
    <property type="entry name" value="HTH_ARAC"/>
    <property type="match status" value="1"/>
</dbReference>
<evidence type="ECO:0000313" key="5">
    <source>
        <dbReference type="EMBL" id="SUB75691.1"/>
    </source>
</evidence>
<dbReference type="GO" id="GO:0003700">
    <property type="term" value="F:DNA-binding transcription factor activity"/>
    <property type="evidence" value="ECO:0007669"/>
    <property type="project" value="InterPro"/>
</dbReference>
<feature type="domain" description="HTH araC/xylS-type" evidence="4">
    <location>
        <begin position="188"/>
        <end position="288"/>
    </location>
</feature>
<dbReference type="InterPro" id="IPR009057">
    <property type="entry name" value="Homeodomain-like_sf"/>
</dbReference>
<keyword evidence="3" id="KW-0804">Transcription</keyword>
<accession>A0A379DDL9</accession>
<evidence type="ECO:0000259" key="4">
    <source>
        <dbReference type="PROSITE" id="PS01124"/>
    </source>
</evidence>
<dbReference type="InterPro" id="IPR020449">
    <property type="entry name" value="Tscrpt_reg_AraC-type_HTH"/>
</dbReference>
<dbReference type="AlphaFoldDB" id="A0A379DDL9"/>
<reference evidence="5 6" key="1">
    <citation type="submission" date="2018-06" db="EMBL/GenBank/DDBJ databases">
        <authorList>
            <consortium name="Pathogen Informatics"/>
            <person name="Doyle S."/>
        </authorList>
    </citation>
    <scope>NUCLEOTIDE SEQUENCE [LARGE SCALE GENOMIC DNA]</scope>
    <source>
        <strain evidence="5 6">NCTC11088</strain>
    </source>
</reference>
<dbReference type="PROSITE" id="PS01124">
    <property type="entry name" value="HTH_ARAC_FAMILY_2"/>
    <property type="match status" value="1"/>
</dbReference>
<evidence type="ECO:0000256" key="2">
    <source>
        <dbReference type="ARBA" id="ARBA00023125"/>
    </source>
</evidence>
<keyword evidence="1" id="KW-0805">Transcription regulation</keyword>
<dbReference type="RefSeq" id="WP_004823539.1">
    <property type="nucleotide sequence ID" value="NZ_UGTH01000001.1"/>
</dbReference>
<dbReference type="GO" id="GO:0043565">
    <property type="term" value="F:sequence-specific DNA binding"/>
    <property type="evidence" value="ECO:0007669"/>
    <property type="project" value="InterPro"/>
</dbReference>
<proteinExistence type="predicted"/>
<dbReference type="EMBL" id="UGTH01000001">
    <property type="protein sequence ID" value="SUB75691.1"/>
    <property type="molecule type" value="Genomic_DNA"/>
</dbReference>
<evidence type="ECO:0000313" key="6">
    <source>
        <dbReference type="Proteomes" id="UP000254777"/>
    </source>
</evidence>
<dbReference type="InterPro" id="IPR018060">
    <property type="entry name" value="HTH_AraC"/>
</dbReference>
<dbReference type="PANTHER" id="PTHR43280">
    <property type="entry name" value="ARAC-FAMILY TRANSCRIPTIONAL REGULATOR"/>
    <property type="match status" value="1"/>
</dbReference>
<protein>
    <submittedName>
        <fullName evidence="5">Regulatory protein soxS</fullName>
    </submittedName>
</protein>
<dbReference type="Gene3D" id="1.10.10.60">
    <property type="entry name" value="Homeodomain-like"/>
    <property type="match status" value="1"/>
</dbReference>
<dbReference type="Proteomes" id="UP000254777">
    <property type="component" value="Unassembled WGS sequence"/>
</dbReference>
<dbReference type="PANTHER" id="PTHR43280:SF2">
    <property type="entry name" value="HTH-TYPE TRANSCRIPTIONAL REGULATOR EXSA"/>
    <property type="match status" value="1"/>
</dbReference>
<gene>
    <name evidence="5" type="primary">soxS</name>
    <name evidence="5" type="ORF">NCTC11088_01490</name>
</gene>